<organism evidence="5 6">
    <name type="scientific">Candidatus Faecenecus gallistercoris</name>
    <dbReference type="NCBI Taxonomy" id="2840793"/>
    <lineage>
        <taxon>Bacteria</taxon>
        <taxon>Bacillati</taxon>
        <taxon>Bacillota</taxon>
        <taxon>Bacillota incertae sedis</taxon>
        <taxon>Candidatus Faecenecus</taxon>
    </lineage>
</organism>
<dbReference type="AlphaFoldDB" id="A0A9D0YYL4"/>
<sequence>MSVLEVRDIHRNYGKKEVLKGVTFQIDSSEIVGLIGKNGAGKSTLFKVITGLLKQKSGTVKILDQEVSSKNRKIFQQVGCLIEQVSLYPHLTGYEHIQIVAKLTDTKIDEHVETLISTLKMNSYIHNKTKTYSQGMKQRLGILLAVLNKPKLLLLDEPLNGLDPEGVYEIRTFLLNICHQEGMSLLISSHILSEMQIFCDCFLFLKDGVISKDLTKSDLKNSNLEQEFIEDNQE</sequence>
<dbReference type="InterPro" id="IPR003593">
    <property type="entry name" value="AAA+_ATPase"/>
</dbReference>
<dbReference type="GO" id="GO:0016887">
    <property type="term" value="F:ATP hydrolysis activity"/>
    <property type="evidence" value="ECO:0007669"/>
    <property type="project" value="InterPro"/>
</dbReference>
<evidence type="ECO:0000259" key="4">
    <source>
        <dbReference type="PROSITE" id="PS50893"/>
    </source>
</evidence>
<comment type="caution">
    <text evidence="5">The sequence shown here is derived from an EMBL/GenBank/DDBJ whole genome shotgun (WGS) entry which is preliminary data.</text>
</comment>
<dbReference type="Gene3D" id="3.40.50.300">
    <property type="entry name" value="P-loop containing nucleotide triphosphate hydrolases"/>
    <property type="match status" value="1"/>
</dbReference>
<dbReference type="GO" id="GO:0005524">
    <property type="term" value="F:ATP binding"/>
    <property type="evidence" value="ECO:0007669"/>
    <property type="project" value="UniProtKB-KW"/>
</dbReference>
<dbReference type="SUPFAM" id="SSF52540">
    <property type="entry name" value="P-loop containing nucleoside triphosphate hydrolases"/>
    <property type="match status" value="1"/>
</dbReference>
<dbReference type="Proteomes" id="UP000886725">
    <property type="component" value="Unassembled WGS sequence"/>
</dbReference>
<evidence type="ECO:0000256" key="2">
    <source>
        <dbReference type="ARBA" id="ARBA00022741"/>
    </source>
</evidence>
<dbReference type="InterPro" id="IPR027417">
    <property type="entry name" value="P-loop_NTPase"/>
</dbReference>
<dbReference type="PROSITE" id="PS50893">
    <property type="entry name" value="ABC_TRANSPORTER_2"/>
    <property type="match status" value="1"/>
</dbReference>
<dbReference type="InterPro" id="IPR003439">
    <property type="entry name" value="ABC_transporter-like_ATP-bd"/>
</dbReference>
<evidence type="ECO:0000256" key="3">
    <source>
        <dbReference type="ARBA" id="ARBA00022840"/>
    </source>
</evidence>
<dbReference type="SMART" id="SM00382">
    <property type="entry name" value="AAA"/>
    <property type="match status" value="1"/>
</dbReference>
<dbReference type="InterPro" id="IPR017871">
    <property type="entry name" value="ABC_transporter-like_CS"/>
</dbReference>
<evidence type="ECO:0000313" key="6">
    <source>
        <dbReference type="Proteomes" id="UP000886725"/>
    </source>
</evidence>
<dbReference type="EMBL" id="DVFU01000040">
    <property type="protein sequence ID" value="HIQ64487.1"/>
    <property type="molecule type" value="Genomic_DNA"/>
</dbReference>
<evidence type="ECO:0000256" key="1">
    <source>
        <dbReference type="ARBA" id="ARBA00022448"/>
    </source>
</evidence>
<keyword evidence="2" id="KW-0547">Nucleotide-binding</keyword>
<dbReference type="PANTHER" id="PTHR42939:SF1">
    <property type="entry name" value="ABC TRANSPORTER ATP-BINDING PROTEIN ALBC-RELATED"/>
    <property type="match status" value="1"/>
</dbReference>
<keyword evidence="1" id="KW-0813">Transport</keyword>
<evidence type="ECO:0000313" key="5">
    <source>
        <dbReference type="EMBL" id="HIQ64487.1"/>
    </source>
</evidence>
<protein>
    <submittedName>
        <fullName evidence="5">ABC transporter ATP-binding protein</fullName>
    </submittedName>
</protein>
<dbReference type="PANTHER" id="PTHR42939">
    <property type="entry name" value="ABC TRANSPORTER ATP-BINDING PROTEIN ALBC-RELATED"/>
    <property type="match status" value="1"/>
</dbReference>
<proteinExistence type="predicted"/>
<reference evidence="5" key="1">
    <citation type="submission" date="2020-10" db="EMBL/GenBank/DDBJ databases">
        <authorList>
            <person name="Gilroy R."/>
        </authorList>
    </citation>
    <scope>NUCLEOTIDE SEQUENCE</scope>
    <source>
        <strain evidence="5">CHK165-10780</strain>
    </source>
</reference>
<dbReference type="PROSITE" id="PS00211">
    <property type="entry name" value="ABC_TRANSPORTER_1"/>
    <property type="match status" value="1"/>
</dbReference>
<accession>A0A9D0YYL4</accession>
<dbReference type="Pfam" id="PF00005">
    <property type="entry name" value="ABC_tran"/>
    <property type="match status" value="1"/>
</dbReference>
<feature type="domain" description="ABC transporter" evidence="4">
    <location>
        <begin position="4"/>
        <end position="232"/>
    </location>
</feature>
<name>A0A9D0YYL4_9FIRM</name>
<keyword evidence="3 5" id="KW-0067">ATP-binding</keyword>
<dbReference type="InterPro" id="IPR051782">
    <property type="entry name" value="ABC_Transporter_VariousFunc"/>
</dbReference>
<reference evidence="5" key="2">
    <citation type="journal article" date="2021" name="PeerJ">
        <title>Extensive microbial diversity within the chicken gut microbiome revealed by metagenomics and culture.</title>
        <authorList>
            <person name="Gilroy R."/>
            <person name="Ravi A."/>
            <person name="Getino M."/>
            <person name="Pursley I."/>
            <person name="Horton D.L."/>
            <person name="Alikhan N.F."/>
            <person name="Baker D."/>
            <person name="Gharbi K."/>
            <person name="Hall N."/>
            <person name="Watson M."/>
            <person name="Adriaenssens E.M."/>
            <person name="Foster-Nyarko E."/>
            <person name="Jarju S."/>
            <person name="Secka A."/>
            <person name="Antonio M."/>
            <person name="Oren A."/>
            <person name="Chaudhuri R.R."/>
            <person name="La Ragione R."/>
            <person name="Hildebrand F."/>
            <person name="Pallen M.J."/>
        </authorList>
    </citation>
    <scope>NUCLEOTIDE SEQUENCE</scope>
    <source>
        <strain evidence="5">CHK165-10780</strain>
    </source>
</reference>
<gene>
    <name evidence="5" type="ORF">IAC85_01985</name>
</gene>